<keyword evidence="3" id="KW-1185">Reference proteome</keyword>
<organism evidence="2 3">
    <name type="scientific">Aspergillus pseudoustus</name>
    <dbReference type="NCBI Taxonomy" id="1810923"/>
    <lineage>
        <taxon>Eukaryota</taxon>
        <taxon>Fungi</taxon>
        <taxon>Dikarya</taxon>
        <taxon>Ascomycota</taxon>
        <taxon>Pezizomycotina</taxon>
        <taxon>Eurotiomycetes</taxon>
        <taxon>Eurotiomycetidae</taxon>
        <taxon>Eurotiales</taxon>
        <taxon>Aspergillaceae</taxon>
        <taxon>Aspergillus</taxon>
        <taxon>Aspergillus subgen. Nidulantes</taxon>
    </lineage>
</organism>
<reference evidence="2 3" key="1">
    <citation type="submission" date="2024-07" db="EMBL/GenBank/DDBJ databases">
        <title>Section-level genome sequencing and comparative genomics of Aspergillus sections Usti and Cavernicolus.</title>
        <authorList>
            <consortium name="Lawrence Berkeley National Laboratory"/>
            <person name="Nybo J.L."/>
            <person name="Vesth T.C."/>
            <person name="Theobald S."/>
            <person name="Frisvad J.C."/>
            <person name="Larsen T.O."/>
            <person name="Kjaerboelling I."/>
            <person name="Rothschild-Mancinelli K."/>
            <person name="Lyhne E.K."/>
            <person name="Kogle M.E."/>
            <person name="Barry K."/>
            <person name="Clum A."/>
            <person name="Na H."/>
            <person name="Ledsgaard L."/>
            <person name="Lin J."/>
            <person name="Lipzen A."/>
            <person name="Kuo A."/>
            <person name="Riley R."/>
            <person name="Mondo S."/>
            <person name="Labutti K."/>
            <person name="Haridas S."/>
            <person name="Pangalinan J."/>
            <person name="Salamov A.A."/>
            <person name="Simmons B.A."/>
            <person name="Magnuson J.K."/>
            <person name="Chen J."/>
            <person name="Drula E."/>
            <person name="Henrissat B."/>
            <person name="Wiebenga A."/>
            <person name="Lubbers R.J."/>
            <person name="Gomes A.C."/>
            <person name="Makela M.R."/>
            <person name="Stajich J."/>
            <person name="Grigoriev I.V."/>
            <person name="Mortensen U.H."/>
            <person name="De Vries R.P."/>
            <person name="Baker S.E."/>
            <person name="Andersen M.R."/>
        </authorList>
    </citation>
    <scope>NUCLEOTIDE SEQUENCE [LARGE SCALE GENOMIC DNA]</scope>
    <source>
        <strain evidence="2 3">CBS 123904</strain>
    </source>
</reference>
<feature type="region of interest" description="Disordered" evidence="1">
    <location>
        <begin position="849"/>
        <end position="882"/>
    </location>
</feature>
<evidence type="ECO:0000256" key="1">
    <source>
        <dbReference type="SAM" id="MobiDB-lite"/>
    </source>
</evidence>
<feature type="region of interest" description="Disordered" evidence="1">
    <location>
        <begin position="53"/>
        <end position="103"/>
    </location>
</feature>
<sequence length="1005" mass="112740">MSALFGRRHSVAGGSPADNDALPAQMLRRRSSAPSLGEHDTRFQARIRDFFRRYRRPSEDSGKEPVSSSRTPRQGVSQSPIRPSGARDRKRDSDTSSEGSPEYELTRNDIEVIFSGAPYFLLEKGKQEYWYPHVIFPFDDHDPTIQSLWDRRILPYPSYTLSTLHAHLPIPGEWMIEGDTPVQLDSWTRMESPKRASFDLGMFEVPNMLSSNGKEPGSVGLHYFLELPVADAVRFTGPPRATAEADFLRLSGMPAMEAYGLMEHHSLPYALCKDGTVHDRKKLLLDGPTAWKRIGVRDIDLQKLVARLQTLKQLRYDILHGNTAKTILDLEGTLDLFTGLFNNFLYRPPRFMTVEGEDPHSVQSQIKALTVVLATPGAWFDFSLPEWRLRIGQILWEASPHGDGDFIDPSTSEKPWSISSLERKWFLVQMLLAAELLLRLDGTVRVGLLEDSENLQISRRDIQDFQRLQTAKVNWDVVAVRRLMDSFSFSYRPAQPEQAALHPTTEPHHEKLHHFSFKHLHKTQGAAEAHESAWACELAPDHIDRQLEGLLFFADNIGWPNIGGLKQHFRSIRQNGKSQAVIDTYNQPIKLTPSPGNREERETTMYSRSPSYRPLVLQPPASSGDSILVGWITRTWLSGLILPGEGINHFLISSILENDVEALAKLGSVANIYGGFSYSERSWWSQECIVGRVLSPLQGTNTCMGWIASDVLPRDSKTSKLLENTWFEIISSDPPACPGGPRIKQGKKISLKSTPLGLGDLTSGAFSLPVDDPKDRRSKAKIEFHSLAFDVQEKVQEQQQAGGRRPVKAQKATTVFSLRAGRRRTLKSVSFPLVYNVRFISSQECRPPSRLVSYSTPGAQSKSSSTSSSPIRRKHLPRLPGHPLHSSYAYRVINIDSLREFAESESGLATLELHRAVHWHDIMVVDARGGPDQEAFARAWCSSVGYDAVVGRVNRTCLACCIREARAVKVRVVIRVGDGCPSHASSRVNRSASFSRTAKPKERIN</sequence>
<feature type="compositionally biased region" description="Basic and acidic residues" evidence="1">
    <location>
        <begin position="53"/>
        <end position="63"/>
    </location>
</feature>
<feature type="compositionally biased region" description="Basic residues" evidence="1">
    <location>
        <begin position="1"/>
        <end position="10"/>
    </location>
</feature>
<comment type="caution">
    <text evidence="2">The sequence shown here is derived from an EMBL/GenBank/DDBJ whole genome shotgun (WGS) entry which is preliminary data.</text>
</comment>
<dbReference type="EMBL" id="JBFXLU010000264">
    <property type="protein sequence ID" value="KAL2832281.1"/>
    <property type="molecule type" value="Genomic_DNA"/>
</dbReference>
<evidence type="ECO:0000313" key="2">
    <source>
        <dbReference type="EMBL" id="KAL2832281.1"/>
    </source>
</evidence>
<proteinExistence type="predicted"/>
<feature type="region of interest" description="Disordered" evidence="1">
    <location>
        <begin position="982"/>
        <end position="1005"/>
    </location>
</feature>
<feature type="compositionally biased region" description="Polar residues" evidence="1">
    <location>
        <begin position="983"/>
        <end position="996"/>
    </location>
</feature>
<gene>
    <name evidence="2" type="ORF">BJY01DRAFT_225997</name>
</gene>
<evidence type="ECO:0000313" key="3">
    <source>
        <dbReference type="Proteomes" id="UP001610446"/>
    </source>
</evidence>
<dbReference type="Proteomes" id="UP001610446">
    <property type="component" value="Unassembled WGS sequence"/>
</dbReference>
<accession>A0ABR4IWX9</accession>
<feature type="region of interest" description="Disordered" evidence="1">
    <location>
        <begin position="1"/>
        <end position="41"/>
    </location>
</feature>
<dbReference type="PANTHER" id="PTHR42345">
    <property type="entry name" value="TPR_REGION DOMAIN-CONTAINING PROTEIN"/>
    <property type="match status" value="1"/>
</dbReference>
<protein>
    <submittedName>
        <fullName evidence="2">Uncharacterized protein</fullName>
    </submittedName>
</protein>
<feature type="compositionally biased region" description="Polar residues" evidence="1">
    <location>
        <begin position="66"/>
        <end position="81"/>
    </location>
</feature>
<name>A0ABR4IWX9_9EURO</name>
<dbReference type="PANTHER" id="PTHR42345:SF2">
    <property type="entry name" value="HELICASE-LIKE PROTEIN"/>
    <property type="match status" value="1"/>
</dbReference>
<feature type="compositionally biased region" description="Basic and acidic residues" evidence="1">
    <location>
        <begin position="85"/>
        <end position="94"/>
    </location>
</feature>